<dbReference type="SUPFAM" id="SSF52096">
    <property type="entry name" value="ClpP/crotonase"/>
    <property type="match status" value="1"/>
</dbReference>
<dbReference type="CDD" id="cd07560">
    <property type="entry name" value="Peptidase_S41_CPP"/>
    <property type="match status" value="1"/>
</dbReference>
<dbReference type="InterPro" id="IPR005151">
    <property type="entry name" value="Tail-specific_protease"/>
</dbReference>
<dbReference type="CDD" id="cd06782">
    <property type="entry name" value="cpPDZ_CPP-like"/>
    <property type="match status" value="1"/>
</dbReference>
<dbReference type="SMART" id="SM00245">
    <property type="entry name" value="TSPc"/>
    <property type="match status" value="1"/>
</dbReference>
<proteinExistence type="inferred from homology"/>
<feature type="transmembrane region" description="Helical" evidence="6">
    <location>
        <begin position="6"/>
        <end position="25"/>
    </location>
</feature>
<accession>A0ABT9ZCA8</accession>
<dbReference type="Gene3D" id="3.90.226.10">
    <property type="entry name" value="2-enoyl-CoA Hydratase, Chain A, domain 1"/>
    <property type="match status" value="1"/>
</dbReference>
<keyword evidence="4 5" id="KW-0720">Serine protease</keyword>
<dbReference type="Pfam" id="PF22694">
    <property type="entry name" value="CtpB_N-like"/>
    <property type="match status" value="1"/>
</dbReference>
<dbReference type="SMART" id="SM00228">
    <property type="entry name" value="PDZ"/>
    <property type="match status" value="1"/>
</dbReference>
<keyword evidence="2 5" id="KW-0645">Protease</keyword>
<dbReference type="Pfam" id="PF17820">
    <property type="entry name" value="PDZ_6"/>
    <property type="match status" value="1"/>
</dbReference>
<evidence type="ECO:0000256" key="5">
    <source>
        <dbReference type="RuleBase" id="RU004404"/>
    </source>
</evidence>
<dbReference type="InterPro" id="IPR036365">
    <property type="entry name" value="PGBD-like_sf"/>
</dbReference>
<protein>
    <submittedName>
        <fullName evidence="8">Carboxyl-terminal processing protease</fullName>
        <ecNumber evidence="8">3.4.21.102</ecNumber>
    </submittedName>
</protein>
<dbReference type="InterPro" id="IPR002477">
    <property type="entry name" value="Peptidoglycan-bd-like"/>
</dbReference>
<dbReference type="EMBL" id="JAUSUD010000001">
    <property type="protein sequence ID" value="MDQ0228905.1"/>
    <property type="molecule type" value="Genomic_DNA"/>
</dbReference>
<dbReference type="EC" id="3.4.21.102" evidence="8"/>
<dbReference type="InterPro" id="IPR036034">
    <property type="entry name" value="PDZ_sf"/>
</dbReference>
<dbReference type="Gene3D" id="2.30.42.10">
    <property type="match status" value="1"/>
</dbReference>
<name>A0ABT9ZCA8_9BACI</name>
<evidence type="ECO:0000259" key="7">
    <source>
        <dbReference type="PROSITE" id="PS50106"/>
    </source>
</evidence>
<dbReference type="InterPro" id="IPR004447">
    <property type="entry name" value="Peptidase_S41A"/>
</dbReference>
<dbReference type="PANTHER" id="PTHR32060:SF30">
    <property type="entry name" value="CARBOXY-TERMINAL PROCESSING PROTEASE CTPA"/>
    <property type="match status" value="1"/>
</dbReference>
<evidence type="ECO:0000256" key="4">
    <source>
        <dbReference type="ARBA" id="ARBA00022825"/>
    </source>
</evidence>
<gene>
    <name evidence="8" type="ORF">J2S19_000155</name>
</gene>
<comment type="similarity">
    <text evidence="1 5">Belongs to the peptidase S41A family.</text>
</comment>
<evidence type="ECO:0000256" key="6">
    <source>
        <dbReference type="SAM" id="Phobius"/>
    </source>
</evidence>
<dbReference type="Gene3D" id="1.10.101.10">
    <property type="entry name" value="PGBD-like superfamily/PGBD"/>
    <property type="match status" value="1"/>
</dbReference>
<dbReference type="PANTHER" id="PTHR32060">
    <property type="entry name" value="TAIL-SPECIFIC PROTEASE"/>
    <property type="match status" value="1"/>
</dbReference>
<evidence type="ECO:0000256" key="3">
    <source>
        <dbReference type="ARBA" id="ARBA00022801"/>
    </source>
</evidence>
<keyword evidence="6" id="KW-1133">Transmembrane helix</keyword>
<dbReference type="InterPro" id="IPR055210">
    <property type="entry name" value="CtpA/B_N"/>
</dbReference>
<reference evidence="8 9" key="1">
    <citation type="submission" date="2023-07" db="EMBL/GenBank/DDBJ databases">
        <title>Genomic Encyclopedia of Type Strains, Phase IV (KMG-IV): sequencing the most valuable type-strain genomes for metagenomic binning, comparative biology and taxonomic classification.</title>
        <authorList>
            <person name="Goeker M."/>
        </authorList>
    </citation>
    <scope>NUCLEOTIDE SEQUENCE [LARGE SCALE GENOMIC DNA]</scope>
    <source>
        <strain evidence="8 9">DSM 29005</strain>
    </source>
</reference>
<evidence type="ECO:0000256" key="2">
    <source>
        <dbReference type="ARBA" id="ARBA00022670"/>
    </source>
</evidence>
<evidence type="ECO:0000313" key="8">
    <source>
        <dbReference type="EMBL" id="MDQ0228905.1"/>
    </source>
</evidence>
<keyword evidence="3 5" id="KW-0378">Hydrolase</keyword>
<feature type="domain" description="PDZ" evidence="7">
    <location>
        <begin position="84"/>
        <end position="156"/>
    </location>
</feature>
<sequence>MKKSSFIMWMVFTVIISSGLTFGLLKLSEGRFDGDGQDPFIKLKSTYQILESGYYKNIDQDKLVEGAIKGMVESLEDPYSVYMDVEEAKSFNENISSSFEGIGAEVQESDGSIMIVSPIKGSPAEEVGLKPRDIIMKVDGESVEGLSVNEAVLKIRGEKGSKVKLIVNRKGVGELTFTITRDTIPLETVYFEVIENNVGKIQITKFSESTTKELEKAITELQAKKVSGFIIDLRQNPGGLMNRAIEMVELFVPKGENILLVENNNGAREVYKSEKEPIVKEPVTVLIDGGTASAGEIMAAALQQSAGATLVGEKTFGKGTIQTAQQFNDHSSVKFTTAKWLTPDGSWIHEKGIEPQVKAELPDYAHLTYMNPESILKLGDASEEVNNAKKMLKALGYENIPDEAYFDEQTEKAVKDFQTTHKLTVNGQITGETTIKLMQQLQQKVQENDTQLEKAISVLKEKNKK</sequence>
<dbReference type="GO" id="GO:0006508">
    <property type="term" value="P:proteolysis"/>
    <property type="evidence" value="ECO:0007669"/>
    <property type="project" value="UniProtKB-KW"/>
</dbReference>
<dbReference type="Gene3D" id="3.30.750.44">
    <property type="match status" value="1"/>
</dbReference>
<keyword evidence="6" id="KW-0472">Membrane</keyword>
<dbReference type="Proteomes" id="UP001234495">
    <property type="component" value="Unassembled WGS sequence"/>
</dbReference>
<dbReference type="InterPro" id="IPR001478">
    <property type="entry name" value="PDZ"/>
</dbReference>
<dbReference type="NCBIfam" id="TIGR00225">
    <property type="entry name" value="prc"/>
    <property type="match status" value="1"/>
</dbReference>
<keyword evidence="6" id="KW-0812">Transmembrane</keyword>
<dbReference type="PROSITE" id="PS50106">
    <property type="entry name" value="PDZ"/>
    <property type="match status" value="1"/>
</dbReference>
<dbReference type="Pfam" id="PF03572">
    <property type="entry name" value="Peptidase_S41"/>
    <property type="match status" value="1"/>
</dbReference>
<dbReference type="InterPro" id="IPR041489">
    <property type="entry name" value="PDZ_6"/>
</dbReference>
<dbReference type="InterPro" id="IPR029045">
    <property type="entry name" value="ClpP/crotonase-like_dom_sf"/>
</dbReference>
<keyword evidence="9" id="KW-1185">Reference proteome</keyword>
<dbReference type="InterPro" id="IPR036366">
    <property type="entry name" value="PGBDSf"/>
</dbReference>
<comment type="caution">
    <text evidence="8">The sequence shown here is derived from an EMBL/GenBank/DDBJ whole genome shotgun (WGS) entry which is preliminary data.</text>
</comment>
<evidence type="ECO:0000256" key="1">
    <source>
        <dbReference type="ARBA" id="ARBA00009179"/>
    </source>
</evidence>
<dbReference type="SUPFAM" id="SSF47090">
    <property type="entry name" value="PGBD-like"/>
    <property type="match status" value="1"/>
</dbReference>
<evidence type="ECO:0000313" key="9">
    <source>
        <dbReference type="Proteomes" id="UP001234495"/>
    </source>
</evidence>
<dbReference type="SUPFAM" id="SSF50156">
    <property type="entry name" value="PDZ domain-like"/>
    <property type="match status" value="1"/>
</dbReference>
<dbReference type="GO" id="GO:0004252">
    <property type="term" value="F:serine-type endopeptidase activity"/>
    <property type="evidence" value="ECO:0007669"/>
    <property type="project" value="UniProtKB-EC"/>
</dbReference>
<dbReference type="Pfam" id="PF01471">
    <property type="entry name" value="PG_binding_1"/>
    <property type="match status" value="1"/>
</dbReference>
<organism evidence="8 9">
    <name type="scientific">Metabacillus malikii</name>
    <dbReference type="NCBI Taxonomy" id="1504265"/>
    <lineage>
        <taxon>Bacteria</taxon>
        <taxon>Bacillati</taxon>
        <taxon>Bacillota</taxon>
        <taxon>Bacilli</taxon>
        <taxon>Bacillales</taxon>
        <taxon>Bacillaceae</taxon>
        <taxon>Metabacillus</taxon>
    </lineage>
</organism>